<comment type="caution">
    <text evidence="3">The sequence shown here is derived from an EMBL/GenBank/DDBJ whole genome shotgun (WGS) entry which is preliminary data.</text>
</comment>
<dbReference type="OrthoDB" id="49490at2"/>
<dbReference type="InterPro" id="IPR035396">
    <property type="entry name" value="Bac_rhamnosid6H"/>
</dbReference>
<proteinExistence type="predicted"/>
<dbReference type="STRING" id="742726.HMPREF9448_01101"/>
<name>K0X277_9BACT</name>
<feature type="chain" id="PRO_5003840622" description="CBM6 domain-containing protein" evidence="1">
    <location>
        <begin position="20"/>
        <end position="895"/>
    </location>
</feature>
<dbReference type="eggNOG" id="COG3408">
    <property type="taxonomic scope" value="Bacteria"/>
</dbReference>
<dbReference type="EMBL" id="ADLE01000008">
    <property type="protein sequence ID" value="EJZ64621.1"/>
    <property type="molecule type" value="Genomic_DNA"/>
</dbReference>
<dbReference type="GO" id="GO:0005975">
    <property type="term" value="P:carbohydrate metabolic process"/>
    <property type="evidence" value="ECO:0007669"/>
    <property type="project" value="InterPro"/>
</dbReference>
<dbReference type="PROSITE" id="PS51175">
    <property type="entry name" value="CBM6"/>
    <property type="match status" value="1"/>
</dbReference>
<evidence type="ECO:0000313" key="3">
    <source>
        <dbReference type="EMBL" id="EJZ64621.1"/>
    </source>
</evidence>
<dbReference type="InterPro" id="IPR008979">
    <property type="entry name" value="Galactose-bd-like_sf"/>
</dbReference>
<dbReference type="InterPro" id="IPR008928">
    <property type="entry name" value="6-hairpin_glycosidase_sf"/>
</dbReference>
<feature type="signal peptide" evidence="1">
    <location>
        <begin position="1"/>
        <end position="19"/>
    </location>
</feature>
<dbReference type="Proteomes" id="UP000006044">
    <property type="component" value="Unassembled WGS sequence"/>
</dbReference>
<evidence type="ECO:0000256" key="1">
    <source>
        <dbReference type="SAM" id="SignalP"/>
    </source>
</evidence>
<dbReference type="Pfam" id="PF17389">
    <property type="entry name" value="Bac_rhamnosid6H"/>
    <property type="match status" value="1"/>
</dbReference>
<evidence type="ECO:0000259" key="2">
    <source>
        <dbReference type="PROSITE" id="PS51175"/>
    </source>
</evidence>
<evidence type="ECO:0000313" key="4">
    <source>
        <dbReference type="Proteomes" id="UP000006044"/>
    </source>
</evidence>
<sequence>MKIYLKYIFLFLIAGSIFSSCNQKDEKVYSFWALQNRATGEYLYEDDGECKFSREKQGDKSLWKIAAAEGDHVCIVNKKSGRYLSLDNGQVVCSVVDQPVTESAEWYYGNFDFVTQTNSGWYTISNRSAESNLHLVEKDGTLCMQDNANRNTDFSAHWTWVREEGTPLPYSFTPDGVTDASFLGIRTAKAISPTEIHSDYHGEKVWKLSQDISSFPKFSTENNLLIETLYNMALEEMLMDVRSDSTFRAGALWPDTWTRDAVYSIWFSYAWIMPEVSRKTLDKQTLRNPREALQDTGSGGSWPISTDRVVWALAAWEYYLYTGDSSWLEGAYEGLSYTARKDIHVAFDKRIGLFKGETCSMDWRTHTYPNWFTNVTIGSSFSCGTNALHMFMYEFLSKTAGILGKPESEKTYWESFRNVLKDSINKHFWNEDKGLYECYLYPEISGYKASERVGVMSNGLCAVLGASTDEQIRRMVGNFPLYPYGAAVLYPSIPDDFAYHNKSVWPVWQTPYMYAARQVGNISAVEHMAASLTRASALFLTHKENMTYDTGYDRGTALNSDRQLWSVSSYISLVYRVLFGMNLTERGIAFNPVVPDMVNGWLSLSDFRYRDATIDIKVSGKGNRVKSLKVNGEKQALPFVLPADSKGEYSIEIEMMIDEPKGKINLVKAGPGKCWSPVEPVLVLNGSTLSWKEEENMKYYLHSNFSEEDKLVTSPYDLIGAPDGFYSVYAVDEKGFASDMSNAVVYSTWQSVCEAEQSSHSGTVSNLHKGFSGSGFVIDLFARPANVKFQVQVPEAGDYAIALRGANGHGPHGTWCAIRSVAVDGNDAGTFILEATGDWKQWLDSNYIVLRGLNAGEHTVSLSIDPEKKGYDFNMSHGREDANDCHIDCLKLIRL</sequence>
<dbReference type="Gene3D" id="2.60.420.10">
    <property type="entry name" value="Maltose phosphorylase, domain 3"/>
    <property type="match status" value="1"/>
</dbReference>
<dbReference type="Gene3D" id="1.50.10.10">
    <property type="match status" value="1"/>
</dbReference>
<keyword evidence="4" id="KW-1185">Reference proteome</keyword>
<accession>K0X277</accession>
<dbReference type="InterPro" id="IPR008999">
    <property type="entry name" value="Actin-crosslinking"/>
</dbReference>
<dbReference type="PROSITE" id="PS51257">
    <property type="entry name" value="PROKAR_LIPOPROTEIN"/>
    <property type="match status" value="1"/>
</dbReference>
<dbReference type="AlphaFoldDB" id="K0X277"/>
<keyword evidence="1" id="KW-0732">Signal</keyword>
<dbReference type="SUPFAM" id="SSF48208">
    <property type="entry name" value="Six-hairpin glycosidases"/>
    <property type="match status" value="1"/>
</dbReference>
<dbReference type="SUPFAM" id="SSF50405">
    <property type="entry name" value="Actin-crosslinking proteins"/>
    <property type="match status" value="1"/>
</dbReference>
<dbReference type="InterPro" id="IPR005084">
    <property type="entry name" value="CBM6"/>
</dbReference>
<feature type="domain" description="CBM6" evidence="2">
    <location>
        <begin position="747"/>
        <end position="881"/>
    </location>
</feature>
<organism evidence="3 4">
    <name type="scientific">Barnesiella intestinihominis YIT 11860</name>
    <dbReference type="NCBI Taxonomy" id="742726"/>
    <lineage>
        <taxon>Bacteria</taxon>
        <taxon>Pseudomonadati</taxon>
        <taxon>Bacteroidota</taxon>
        <taxon>Bacteroidia</taxon>
        <taxon>Bacteroidales</taxon>
        <taxon>Barnesiellaceae</taxon>
        <taxon>Barnesiella</taxon>
    </lineage>
</organism>
<dbReference type="GO" id="GO:0030246">
    <property type="term" value="F:carbohydrate binding"/>
    <property type="evidence" value="ECO:0007669"/>
    <property type="project" value="InterPro"/>
</dbReference>
<dbReference type="PATRIC" id="fig|742726.3.peg.1171"/>
<dbReference type="RefSeq" id="WP_008861589.1">
    <property type="nucleotide sequence ID" value="NZ_JH815204.1"/>
</dbReference>
<protein>
    <recommendedName>
        <fullName evidence="2">CBM6 domain-containing protein</fullName>
    </recommendedName>
</protein>
<dbReference type="CDD" id="cd23432">
    <property type="entry name" value="beta-trefoil_Ricin_EndoBetaGal-like"/>
    <property type="match status" value="1"/>
</dbReference>
<reference evidence="3 4" key="1">
    <citation type="submission" date="2012-08" db="EMBL/GenBank/DDBJ databases">
        <title>The Genome Sequence of Barnesiella intestinihominis YIT 11860.</title>
        <authorList>
            <consortium name="The Broad Institute Genome Sequencing Platform"/>
            <person name="Earl A."/>
            <person name="Ward D."/>
            <person name="Feldgarden M."/>
            <person name="Gevers D."/>
            <person name="Morotomi M."/>
            <person name="Walker B."/>
            <person name="Young S.K."/>
            <person name="Zeng Q."/>
            <person name="Gargeya S."/>
            <person name="Fitzgerald M."/>
            <person name="Haas B."/>
            <person name="Abouelleil A."/>
            <person name="Alvarado L."/>
            <person name="Arachchi H.M."/>
            <person name="Berlin A.M."/>
            <person name="Chapman S.B."/>
            <person name="Goldberg J."/>
            <person name="Griggs A."/>
            <person name="Gujja S."/>
            <person name="Hansen M."/>
            <person name="Howarth C."/>
            <person name="Imamovic A."/>
            <person name="Larimer J."/>
            <person name="McCowen C."/>
            <person name="Montmayeur A."/>
            <person name="Murphy C."/>
            <person name="Neiman D."/>
            <person name="Pearson M."/>
            <person name="Priest M."/>
            <person name="Roberts A."/>
            <person name="Saif S."/>
            <person name="Shea T."/>
            <person name="Sisk P."/>
            <person name="Sykes S."/>
            <person name="Wortman J."/>
            <person name="Nusbaum C."/>
            <person name="Birren B."/>
        </authorList>
    </citation>
    <scope>NUCLEOTIDE SEQUENCE [LARGE SCALE GENOMIC DNA]</scope>
    <source>
        <strain evidence="3 4">YIT 11860</strain>
    </source>
</reference>
<dbReference type="Gene3D" id="2.60.120.260">
    <property type="entry name" value="Galactose-binding domain-like"/>
    <property type="match status" value="1"/>
</dbReference>
<dbReference type="Gene3D" id="2.80.10.50">
    <property type="match status" value="1"/>
</dbReference>
<dbReference type="GeneID" id="77848395"/>
<dbReference type="SUPFAM" id="SSF49785">
    <property type="entry name" value="Galactose-binding domain-like"/>
    <property type="match status" value="1"/>
</dbReference>
<dbReference type="HOGENOM" id="CLU_015311_0_0_10"/>
<dbReference type="InterPro" id="IPR012341">
    <property type="entry name" value="6hp_glycosidase-like_sf"/>
</dbReference>
<gene>
    <name evidence="3" type="ORF">HMPREF9448_01101</name>
</gene>